<gene>
    <name evidence="1" type="ORF">EJ08DRAFT_462400</name>
</gene>
<sequence>MANNSNCSTRCINNHSFELTFEGVCSDFRPPTNIPEVVYNKTKILTIRIGCDTEPDGTSGAVTRHDKLLDWLPFFKNLREYNLIINSDCFAGKLLSDPILPTDDVMRRGLKKSFEEGTYDFTTFGLEAPPKRPLEAANYVRNCQALLRSIRRNVNRIAKSLQVYRISIIDITRAGQTEYTFNKVDGVWVQQNADEGGGPMEDLQAGRRA</sequence>
<proteinExistence type="predicted"/>
<evidence type="ECO:0000313" key="1">
    <source>
        <dbReference type="EMBL" id="KAF2422982.1"/>
    </source>
</evidence>
<accession>A0A9P4NIH8</accession>
<organism evidence="1 2">
    <name type="scientific">Tothia fuscella</name>
    <dbReference type="NCBI Taxonomy" id="1048955"/>
    <lineage>
        <taxon>Eukaryota</taxon>
        <taxon>Fungi</taxon>
        <taxon>Dikarya</taxon>
        <taxon>Ascomycota</taxon>
        <taxon>Pezizomycotina</taxon>
        <taxon>Dothideomycetes</taxon>
        <taxon>Pleosporomycetidae</taxon>
        <taxon>Venturiales</taxon>
        <taxon>Cylindrosympodiaceae</taxon>
        <taxon>Tothia</taxon>
    </lineage>
</organism>
<reference evidence="1" key="1">
    <citation type="journal article" date="2020" name="Stud. Mycol.">
        <title>101 Dothideomycetes genomes: a test case for predicting lifestyles and emergence of pathogens.</title>
        <authorList>
            <person name="Haridas S."/>
            <person name="Albert R."/>
            <person name="Binder M."/>
            <person name="Bloem J."/>
            <person name="Labutti K."/>
            <person name="Salamov A."/>
            <person name="Andreopoulos B."/>
            <person name="Baker S."/>
            <person name="Barry K."/>
            <person name="Bills G."/>
            <person name="Bluhm B."/>
            <person name="Cannon C."/>
            <person name="Castanera R."/>
            <person name="Culley D."/>
            <person name="Daum C."/>
            <person name="Ezra D."/>
            <person name="Gonzalez J."/>
            <person name="Henrissat B."/>
            <person name="Kuo A."/>
            <person name="Liang C."/>
            <person name="Lipzen A."/>
            <person name="Lutzoni F."/>
            <person name="Magnuson J."/>
            <person name="Mondo S."/>
            <person name="Nolan M."/>
            <person name="Ohm R."/>
            <person name="Pangilinan J."/>
            <person name="Park H.-J."/>
            <person name="Ramirez L."/>
            <person name="Alfaro M."/>
            <person name="Sun H."/>
            <person name="Tritt A."/>
            <person name="Yoshinaga Y."/>
            <person name="Zwiers L.-H."/>
            <person name="Turgeon B."/>
            <person name="Goodwin S."/>
            <person name="Spatafora J."/>
            <person name="Crous P."/>
            <person name="Grigoriev I."/>
        </authorList>
    </citation>
    <scope>NUCLEOTIDE SEQUENCE</scope>
    <source>
        <strain evidence="1">CBS 130266</strain>
    </source>
</reference>
<protein>
    <submittedName>
        <fullName evidence="1">Uncharacterized protein</fullName>
    </submittedName>
</protein>
<dbReference type="EMBL" id="MU007086">
    <property type="protein sequence ID" value="KAF2422982.1"/>
    <property type="molecule type" value="Genomic_DNA"/>
</dbReference>
<evidence type="ECO:0000313" key="2">
    <source>
        <dbReference type="Proteomes" id="UP000800235"/>
    </source>
</evidence>
<name>A0A9P4NIH8_9PEZI</name>
<dbReference type="Proteomes" id="UP000800235">
    <property type="component" value="Unassembled WGS sequence"/>
</dbReference>
<dbReference type="AlphaFoldDB" id="A0A9P4NIH8"/>
<comment type="caution">
    <text evidence="1">The sequence shown here is derived from an EMBL/GenBank/DDBJ whole genome shotgun (WGS) entry which is preliminary data.</text>
</comment>
<keyword evidence="2" id="KW-1185">Reference proteome</keyword>